<proteinExistence type="predicted"/>
<feature type="transmembrane region" description="Helical" evidence="1">
    <location>
        <begin position="123"/>
        <end position="142"/>
    </location>
</feature>
<gene>
    <name evidence="3" type="ORF">BC643_4447</name>
</gene>
<dbReference type="EMBL" id="RAPN01000005">
    <property type="protein sequence ID" value="RKD86130.1"/>
    <property type="molecule type" value="Genomic_DNA"/>
</dbReference>
<organism evidence="3 4">
    <name type="scientific">Mangrovibacterium diazotrophicum</name>
    <dbReference type="NCBI Taxonomy" id="1261403"/>
    <lineage>
        <taxon>Bacteria</taxon>
        <taxon>Pseudomonadati</taxon>
        <taxon>Bacteroidota</taxon>
        <taxon>Bacteroidia</taxon>
        <taxon>Marinilabiliales</taxon>
        <taxon>Prolixibacteraceae</taxon>
        <taxon>Mangrovibacterium</taxon>
    </lineage>
</organism>
<evidence type="ECO:0008006" key="5">
    <source>
        <dbReference type="Google" id="ProtNLM"/>
    </source>
</evidence>
<accession>A0A419VVD7</accession>
<dbReference type="RefSeq" id="WP_120275475.1">
    <property type="nucleotide sequence ID" value="NZ_RAPN01000005.1"/>
</dbReference>
<dbReference type="Proteomes" id="UP000283387">
    <property type="component" value="Unassembled WGS sequence"/>
</dbReference>
<evidence type="ECO:0000256" key="1">
    <source>
        <dbReference type="SAM" id="Phobius"/>
    </source>
</evidence>
<evidence type="ECO:0000313" key="3">
    <source>
        <dbReference type="EMBL" id="RKD86130.1"/>
    </source>
</evidence>
<protein>
    <recommendedName>
        <fullName evidence="5">Preprotein translocase subunit YajC</fullName>
    </recommendedName>
</protein>
<feature type="chain" id="PRO_5019189220" description="Preprotein translocase subunit YajC" evidence="2">
    <location>
        <begin position="21"/>
        <end position="165"/>
    </location>
</feature>
<feature type="signal peptide" evidence="2">
    <location>
        <begin position="1"/>
        <end position="20"/>
    </location>
</feature>
<name>A0A419VVD7_9BACT</name>
<keyword evidence="2" id="KW-0732">Signal</keyword>
<keyword evidence="4" id="KW-1185">Reference proteome</keyword>
<keyword evidence="1" id="KW-0812">Transmembrane</keyword>
<evidence type="ECO:0000313" key="4">
    <source>
        <dbReference type="Proteomes" id="UP000283387"/>
    </source>
</evidence>
<sequence>MKTILLQLILAFCAALTTQAQDYNSIRLTHLKNQLSFEIERGAKVVITTSDNRIKGKISQIQDDALVIGTDTITFSEINILFAKTYSSKTSGVLLSILGGSLGTAGIYGTGVAIVEGGYSRLILLYSPALITVGTIITIKGVQMLSRGKRFKKTKWDFSPTIVAQ</sequence>
<comment type="caution">
    <text evidence="3">The sequence shown here is derived from an EMBL/GenBank/DDBJ whole genome shotgun (WGS) entry which is preliminary data.</text>
</comment>
<keyword evidence="1" id="KW-1133">Transmembrane helix</keyword>
<dbReference type="AlphaFoldDB" id="A0A419VVD7"/>
<reference evidence="3 4" key="1">
    <citation type="submission" date="2018-09" db="EMBL/GenBank/DDBJ databases">
        <title>Genomic Encyclopedia of Archaeal and Bacterial Type Strains, Phase II (KMG-II): from individual species to whole genera.</title>
        <authorList>
            <person name="Goeker M."/>
        </authorList>
    </citation>
    <scope>NUCLEOTIDE SEQUENCE [LARGE SCALE GENOMIC DNA]</scope>
    <source>
        <strain evidence="3 4">DSM 27148</strain>
    </source>
</reference>
<keyword evidence="1" id="KW-0472">Membrane</keyword>
<evidence type="ECO:0000256" key="2">
    <source>
        <dbReference type="SAM" id="SignalP"/>
    </source>
</evidence>